<proteinExistence type="predicted"/>
<dbReference type="AlphaFoldDB" id="A0A804KTP5"/>
<accession>A0A804KTP5</accession>
<evidence type="ECO:0000313" key="2">
    <source>
        <dbReference type="EMBL" id="CAG1852844.1"/>
    </source>
</evidence>
<evidence type="ECO:0000256" key="1">
    <source>
        <dbReference type="SAM" id="MobiDB-lite"/>
    </source>
</evidence>
<dbReference type="EMBL" id="HG996476">
    <property type="protein sequence ID" value="CAG1852844.1"/>
    <property type="molecule type" value="Genomic_DNA"/>
</dbReference>
<protein>
    <submittedName>
        <fullName evidence="2">(wild Malaysian banana) hypothetical protein</fullName>
    </submittedName>
</protein>
<dbReference type="Proteomes" id="UP000012960">
    <property type="component" value="Unplaced"/>
</dbReference>
<feature type="compositionally biased region" description="Gly residues" evidence="1">
    <location>
        <begin position="39"/>
        <end position="50"/>
    </location>
</feature>
<dbReference type="OrthoDB" id="550279at2759"/>
<dbReference type="Gramene" id="Ma10_t07580.1">
    <property type="protein sequence ID" value="Ma10_p07580.1"/>
    <property type="gene ID" value="Ma10_g07580"/>
</dbReference>
<evidence type="ECO:0000313" key="3">
    <source>
        <dbReference type="EnsemblPlants" id="Ma10_p07580.1"/>
    </source>
</evidence>
<organism evidence="3 4">
    <name type="scientific">Musa acuminata subsp. malaccensis</name>
    <name type="common">Wild banana</name>
    <name type="synonym">Musa malaccensis</name>
    <dbReference type="NCBI Taxonomy" id="214687"/>
    <lineage>
        <taxon>Eukaryota</taxon>
        <taxon>Viridiplantae</taxon>
        <taxon>Streptophyta</taxon>
        <taxon>Embryophyta</taxon>
        <taxon>Tracheophyta</taxon>
        <taxon>Spermatophyta</taxon>
        <taxon>Magnoliopsida</taxon>
        <taxon>Liliopsida</taxon>
        <taxon>Zingiberales</taxon>
        <taxon>Musaceae</taxon>
        <taxon>Musa</taxon>
    </lineage>
</organism>
<dbReference type="PANTHER" id="PTHR35750">
    <property type="entry name" value="PHOSPHOLIPID HYDROPEROXIDE GLUTATHIONE PEROXIDASE"/>
    <property type="match status" value="1"/>
</dbReference>
<sequence length="168" mass="17774">MDEAAGASRTKEPDVETSAVGSGGSLPASDLEEEVRHPNGGGVDGGGRTGAGPPRAAGRGFGGVQVPVAVERPSPGPVLVSCDPGEGGIQGFRWYSRRLRIDEDGDVADEFLSEVIAEIPPTENQITPPKFQVKYNTRPTAMAMRKQVTVADGNLRQSLEHQGRLQWV</sequence>
<gene>
    <name evidence="2" type="ORF">GSMUA_310700.1</name>
</gene>
<dbReference type="PANTHER" id="PTHR35750:SF1">
    <property type="entry name" value="PHOSPHOLIPID HYDROPEROXIDE GLUTATHIONE PEROXIDASE"/>
    <property type="match status" value="1"/>
</dbReference>
<name>A0A804KTP5_MUSAM</name>
<reference evidence="3" key="2">
    <citation type="submission" date="2021-05" db="UniProtKB">
        <authorList>
            <consortium name="EnsemblPlants"/>
        </authorList>
    </citation>
    <scope>IDENTIFICATION</scope>
    <source>
        <strain evidence="3">subsp. malaccensis</strain>
    </source>
</reference>
<dbReference type="FunCoup" id="A0A804KTP5">
    <property type="interactions" value="3112"/>
</dbReference>
<keyword evidence="4" id="KW-1185">Reference proteome</keyword>
<reference evidence="2" key="1">
    <citation type="submission" date="2021-03" db="EMBL/GenBank/DDBJ databases">
        <authorList>
            <consortium name="Genoscope - CEA"/>
            <person name="William W."/>
        </authorList>
    </citation>
    <scope>NUCLEOTIDE SEQUENCE</scope>
    <source>
        <strain evidence="2">Doubled-haploid Pahang</strain>
    </source>
</reference>
<dbReference type="EnsemblPlants" id="Ma10_t07580.1">
    <property type="protein sequence ID" value="Ma10_p07580.1"/>
    <property type="gene ID" value="Ma10_g07580"/>
</dbReference>
<evidence type="ECO:0000313" key="4">
    <source>
        <dbReference type="Proteomes" id="UP000012960"/>
    </source>
</evidence>
<dbReference type="InParanoid" id="A0A804KTP5"/>
<feature type="region of interest" description="Disordered" evidence="1">
    <location>
        <begin position="1"/>
        <end position="61"/>
    </location>
</feature>